<feature type="transmembrane region" description="Helical" evidence="2">
    <location>
        <begin position="379"/>
        <end position="398"/>
    </location>
</feature>
<dbReference type="GO" id="GO:0005261">
    <property type="term" value="F:monoatomic cation channel activity"/>
    <property type="evidence" value="ECO:0007669"/>
    <property type="project" value="TreeGrafter"/>
</dbReference>
<comment type="caution">
    <text evidence="7">The sequence shown here is derived from an EMBL/GenBank/DDBJ whole genome shotgun (WGS) entry which is preliminary data.</text>
</comment>
<gene>
    <name evidence="7" type="ORF">Tsubulata_035436</name>
</gene>
<feature type="compositionally biased region" description="Polar residues" evidence="1">
    <location>
        <begin position="1329"/>
        <end position="1339"/>
    </location>
</feature>
<evidence type="ECO:0000256" key="3">
    <source>
        <dbReference type="SAM" id="SignalP"/>
    </source>
</evidence>
<keyword evidence="2" id="KW-0472">Membrane</keyword>
<dbReference type="InterPro" id="IPR056770">
    <property type="entry name" value="Piezo_THU9_anchor"/>
</dbReference>
<feature type="transmembrane region" description="Helical" evidence="2">
    <location>
        <begin position="32"/>
        <end position="57"/>
    </location>
</feature>
<feature type="transmembrane region" description="Helical" evidence="2">
    <location>
        <begin position="1096"/>
        <end position="1113"/>
    </location>
</feature>
<feature type="transmembrane region" description="Helical" evidence="2">
    <location>
        <begin position="1826"/>
        <end position="1846"/>
    </location>
</feature>
<dbReference type="EMBL" id="JAKUCV010004225">
    <property type="protein sequence ID" value="KAJ4836126.1"/>
    <property type="molecule type" value="Genomic_DNA"/>
</dbReference>
<feature type="transmembrane region" description="Helical" evidence="2">
    <location>
        <begin position="1012"/>
        <end position="1029"/>
    </location>
</feature>
<dbReference type="Pfam" id="PF25288">
    <property type="entry name" value="PIEZO"/>
    <property type="match status" value="1"/>
</dbReference>
<evidence type="ECO:0008006" key="9">
    <source>
        <dbReference type="Google" id="ProtNLM"/>
    </source>
</evidence>
<dbReference type="PANTHER" id="PTHR13167">
    <property type="entry name" value="PIEZO-TYPE MECHANOSENSITIVE ION CHANNEL COMPONENT"/>
    <property type="match status" value="1"/>
</dbReference>
<dbReference type="PANTHER" id="PTHR13167:SF46">
    <property type="entry name" value="PIEZO NON-SPECIFIC CATION CHANNEL R-RAS-BINDING DOMAIN-CONTAINING PROTEIN"/>
    <property type="match status" value="1"/>
</dbReference>
<evidence type="ECO:0000259" key="6">
    <source>
        <dbReference type="Pfam" id="PF25288"/>
    </source>
</evidence>
<keyword evidence="3" id="KW-0732">Signal</keyword>
<dbReference type="InterPro" id="IPR027272">
    <property type="entry name" value="Piezo"/>
</dbReference>
<protein>
    <recommendedName>
        <fullName evidence="9">Piezo non-specific cation channel R-Ras-binding domain-containing protein</fullName>
    </recommendedName>
</protein>
<evidence type="ECO:0000313" key="8">
    <source>
        <dbReference type="Proteomes" id="UP001141552"/>
    </source>
</evidence>
<feature type="transmembrane region" description="Helical" evidence="2">
    <location>
        <begin position="338"/>
        <end position="367"/>
    </location>
</feature>
<keyword evidence="2" id="KW-0812">Transmembrane</keyword>
<evidence type="ECO:0000256" key="1">
    <source>
        <dbReference type="SAM" id="MobiDB-lite"/>
    </source>
</evidence>
<dbReference type="GO" id="GO:0071260">
    <property type="term" value="P:cellular response to mechanical stimulus"/>
    <property type="evidence" value="ECO:0007669"/>
    <property type="project" value="TreeGrafter"/>
</dbReference>
<reference evidence="7" key="2">
    <citation type="journal article" date="2023" name="Plants (Basel)">
        <title>Annotation of the Turnera subulata (Passifloraceae) Draft Genome Reveals the S-Locus Evolved after the Divergence of Turneroideae from Passifloroideae in a Stepwise Manner.</title>
        <authorList>
            <person name="Henning P.M."/>
            <person name="Roalson E.H."/>
            <person name="Mir W."/>
            <person name="McCubbin A.G."/>
            <person name="Shore J.S."/>
        </authorList>
    </citation>
    <scope>NUCLEOTIDE SEQUENCE</scope>
    <source>
        <strain evidence="7">F60SS</strain>
    </source>
</reference>
<name>A0A9Q0FR74_9ROSI</name>
<feature type="transmembrane region" description="Helical" evidence="2">
    <location>
        <begin position="1072"/>
        <end position="1090"/>
    </location>
</feature>
<feature type="transmembrane region" description="Helical" evidence="2">
    <location>
        <begin position="911"/>
        <end position="937"/>
    </location>
</feature>
<feature type="transmembrane region" description="Helical" evidence="2">
    <location>
        <begin position="267"/>
        <end position="288"/>
    </location>
</feature>
<evidence type="ECO:0000256" key="2">
    <source>
        <dbReference type="SAM" id="Phobius"/>
    </source>
</evidence>
<accession>A0A9Q0FR74</accession>
<reference evidence="7" key="1">
    <citation type="submission" date="2022-02" db="EMBL/GenBank/DDBJ databases">
        <authorList>
            <person name="Henning P.M."/>
            <person name="McCubbin A.G."/>
            <person name="Shore J.S."/>
        </authorList>
    </citation>
    <scope>NUCLEOTIDE SEQUENCE</scope>
    <source>
        <strain evidence="7">F60SS</strain>
        <tissue evidence="7">Leaves</tissue>
    </source>
</reference>
<feature type="domain" description="Piezo THU9 and anchor" evidence="5">
    <location>
        <begin position="1782"/>
        <end position="1978"/>
    </location>
</feature>
<proteinExistence type="predicted"/>
<feature type="transmembrane region" description="Helical" evidence="2">
    <location>
        <begin position="195"/>
        <end position="216"/>
    </location>
</feature>
<feature type="transmembrane region" description="Helical" evidence="2">
    <location>
        <begin position="1783"/>
        <end position="1802"/>
    </location>
</feature>
<feature type="chain" id="PRO_5040431017" description="Piezo non-specific cation channel R-Ras-binding domain-containing protein" evidence="3">
    <location>
        <begin position="23"/>
        <end position="2040"/>
    </location>
</feature>
<dbReference type="InterPro" id="IPR056768">
    <property type="entry name" value="THU_Piezo"/>
</dbReference>
<evidence type="ECO:0000259" key="5">
    <source>
        <dbReference type="Pfam" id="PF24874"/>
    </source>
</evidence>
<feature type="transmembrane region" description="Helical" evidence="2">
    <location>
        <begin position="1125"/>
        <end position="1142"/>
    </location>
</feature>
<feature type="transmembrane region" description="Helical" evidence="2">
    <location>
        <begin position="102"/>
        <end position="121"/>
    </location>
</feature>
<organism evidence="7 8">
    <name type="scientific">Turnera subulata</name>
    <dbReference type="NCBI Taxonomy" id="218843"/>
    <lineage>
        <taxon>Eukaryota</taxon>
        <taxon>Viridiplantae</taxon>
        <taxon>Streptophyta</taxon>
        <taxon>Embryophyta</taxon>
        <taxon>Tracheophyta</taxon>
        <taxon>Spermatophyta</taxon>
        <taxon>Magnoliopsida</taxon>
        <taxon>eudicotyledons</taxon>
        <taxon>Gunneridae</taxon>
        <taxon>Pentapetalae</taxon>
        <taxon>rosids</taxon>
        <taxon>fabids</taxon>
        <taxon>Malpighiales</taxon>
        <taxon>Passifloraceae</taxon>
        <taxon>Turnera</taxon>
    </lineage>
</organism>
<feature type="transmembrane region" description="Helical" evidence="2">
    <location>
        <begin position="702"/>
        <end position="721"/>
    </location>
</feature>
<dbReference type="GO" id="GO:0042391">
    <property type="term" value="P:regulation of membrane potential"/>
    <property type="evidence" value="ECO:0007669"/>
    <property type="project" value="TreeGrafter"/>
</dbReference>
<feature type="transmembrane region" description="Helical" evidence="2">
    <location>
        <begin position="538"/>
        <end position="556"/>
    </location>
</feature>
<feature type="transmembrane region" description="Helical" evidence="2">
    <location>
        <begin position="949"/>
        <end position="971"/>
    </location>
</feature>
<feature type="domain" description="Piezo-type mechanosensitive ion channel homolog" evidence="6">
    <location>
        <begin position="324"/>
        <end position="453"/>
    </location>
</feature>
<feature type="transmembrane region" description="Helical" evidence="2">
    <location>
        <begin position="228"/>
        <end position="247"/>
    </location>
</feature>
<dbReference type="Pfam" id="PF23188">
    <property type="entry name" value="THU_Piezo1"/>
    <property type="match status" value="1"/>
</dbReference>
<feature type="region of interest" description="Disordered" evidence="1">
    <location>
        <begin position="1320"/>
        <end position="1339"/>
    </location>
</feature>
<dbReference type="OrthoDB" id="830105at2759"/>
<feature type="domain" description="Piezo transmembrane helical unit" evidence="4">
    <location>
        <begin position="1473"/>
        <end position="1543"/>
    </location>
</feature>
<keyword evidence="8" id="KW-1185">Reference proteome</keyword>
<feature type="transmembrane region" description="Helical" evidence="2">
    <location>
        <begin position="1516"/>
        <end position="1535"/>
    </location>
</feature>
<feature type="transmembrane region" description="Helical" evidence="2">
    <location>
        <begin position="1853"/>
        <end position="1872"/>
    </location>
</feature>
<dbReference type="GO" id="GO:0050982">
    <property type="term" value="P:detection of mechanical stimulus"/>
    <property type="evidence" value="ECO:0007669"/>
    <property type="project" value="TreeGrafter"/>
</dbReference>
<feature type="transmembrane region" description="Helical" evidence="2">
    <location>
        <begin position="1170"/>
        <end position="1191"/>
    </location>
</feature>
<feature type="signal peptide" evidence="3">
    <location>
        <begin position="1"/>
        <end position="22"/>
    </location>
</feature>
<dbReference type="Proteomes" id="UP001141552">
    <property type="component" value="Unassembled WGS sequence"/>
</dbReference>
<feature type="transmembrane region" description="Helical" evidence="2">
    <location>
        <begin position="164"/>
        <end position="183"/>
    </location>
</feature>
<dbReference type="GO" id="GO:0016020">
    <property type="term" value="C:membrane"/>
    <property type="evidence" value="ECO:0007669"/>
    <property type="project" value="InterPro"/>
</dbReference>
<feature type="transmembrane region" description="Helical" evidence="2">
    <location>
        <begin position="516"/>
        <end position="532"/>
    </location>
</feature>
<feature type="transmembrane region" description="Helical" evidence="2">
    <location>
        <begin position="1477"/>
        <end position="1504"/>
    </location>
</feature>
<feature type="transmembrane region" description="Helical" evidence="2">
    <location>
        <begin position="661"/>
        <end position="682"/>
    </location>
</feature>
<feature type="transmembrane region" description="Helical" evidence="2">
    <location>
        <begin position="69"/>
        <end position="87"/>
    </location>
</feature>
<sequence>MEGSRLRVFCCLLLPTVQLVLGISYPSWASFPFFICSSIGLVNWSLTSNFLGLFQWWRYLLMYAGGNIVLLYVYQLPIELFGIIQWFAGNLGLFKISAQSEWHQICSGISLISFYIMLSWIRCDLVEMEFIISATGGRLTEPLLPQKHSYLICESRSGARSTNFLLKGAIFRTFSVNFFTYGFPVSLLALSFWSFHFASFCAFGLLAYVGYVVYAVPSLFHLHRLNGLLLVFILLWAASTYVFNVAFNVLNKKIWKDMEIWETIGLWHYPIPGLYLLAQFCLGILIALGNLVNNSVFQYLSDDDRHTSSDDLTVEERGDTKVLIVATIAWGFRQCSRAIALVLIFLIALNPGFIHAVYMIYFLIYLLKHSISQKIHQSLILLCEAHFALMYILQLNLISKALEQKCSFTAEVLSKLGFLNRASYGDFLKISALACFCAIHNHGFEVLSSFSAIVQHTPSPPIGFSVLRAGLIKSVLLSVYTSRSKRSLDAISSHEKMIASYLNAVGQKFRSVYRSWGTYVVFLTILLAVYLVRPNFVSFGYLFFLLVWVIGRQLMGKTKRPLWLPLKVYSVAVFILIYSLSAFFSFRAGLLRLVDVSYAFGYKLEASMFKNIWECLAILVVMQLYSYERRNNQYSLDAENTREGSSFSFMKRLLILHSEKILNLALFYATISPIGLFGFIYLFGLVVCPMLPKFSRLPSKLFVVYTGLLVMFEYLFQLWGYQAGMFPGQKHSSLSLLLGLQFYEPGFLGIESGLRAKILVIVSCILRYNVFHWLGMIPYSNESGEKGEEPCSLFGSLEEALRHGTILSREIELSADASPFSGNQKEHRRNNSWPPHINDPTSFEVGGFEVRNSGTYPYACESSKENNKWNRKRIQHLRRERLQMQKTTLKVFVTFWIENMFNIFGLEINMIGLLVASFAVLNSISLLYVASLASCVLCPRRTVRKLWPIFVFLFGSVMTLEYLAIWLNMIVQKQDGPGVAKVRCNECWRSSDLHFSHCKKCWLGIIVDDPRMLISYYMVFMLACFKFRTDQLSSRLALETYRNMVNQCKIASLDDLSLKTKCLWTFMDYLRLYSYCHLLDLVLALILITGTLEFDVLHFGYLCIALLFFRMRLTVLKKKNDIFKFLRIYNFAIIVLSLAYQSPFLGDFCEGKCGIVDRISEVVGFYKYDYGFRITSRSALVEIIIFMLVSLQSYMFSSQKFDHVAEYLETEQISTLMREQEKRAAWKTAQLQQMRKSEEQKRLRNLQVEKMKSEMLNLQTQLHTISAPEKCGDKKSEGIRRRRATSVDADVVNGFLDKREMEFKKQHAGMSTESIFSFEVNGSPKSERSGSTSAVNSSKQSMDVLGDMIELKGNTVTYEFLDANAISGTKRRGKRDSLLSAARLVRDGISQVKSLGKLGVTNIVSFFNIKDEDYANDDSSDDDVYYEVENLSSGCDPTDRTFSVQSDIGQTTSDGVGSQIGMILCYMLGQMRSNNDVVCYCCFVMVFLWNFSLFSMVYPAVLFLYALCVNTGPSNMFWVIVLIYTEIFISVQYIYQIIIRNFDLTFDLSLLQELGFPAHKITTSFVISSWPLFLVYLSTLIQSAITARDTRWTISVEVNSRNRRDNFQEDVQGCKARLKRLFQSGKNVAGLLINSSSRYWRSLTQGAETPPYFVQLSLKVDLWPEDGIQPEKIKSGINRVLKIMHDRRCHKRGRNYSHCISRIRVQSIERSPENDDVALAVFEVLSASPLKECSRVEFYKSLTPAANVAYEILEAQRAGIFEKIRFPYPILSVIGGGKKDIDLYAYIFCADLSVFYLVAIFYESVMKNNSEFLEVYQLEDQFPKEFVFILMVIFFLIVLDRIIYLCSFAIGKVMFYLFNLVLFTYSVTKYAWYMDPQHRHTGKFALRAIYLTKAISLALQAIQLRFGIPHKSTLYRQFLTSSISQINFLGFRMYRALPFLYELRCVLDWSCTTTSLTMYDWLKVCTLQSKFSSLSCHCLLLETSYASREHASCSSFFSSSRNYSRELYLLGTLSSSMDDVYFTITNASHREVCHTRGFSL</sequence>
<dbReference type="GO" id="GO:0008381">
    <property type="term" value="F:mechanosensitive monoatomic ion channel activity"/>
    <property type="evidence" value="ECO:0007669"/>
    <property type="project" value="InterPro"/>
</dbReference>
<feature type="transmembrane region" description="Helical" evidence="2">
    <location>
        <begin position="568"/>
        <end position="588"/>
    </location>
</feature>
<evidence type="ECO:0000313" key="7">
    <source>
        <dbReference type="EMBL" id="KAJ4836126.1"/>
    </source>
</evidence>
<dbReference type="Pfam" id="PF24874">
    <property type="entry name" value="Piezo_THU9_anchor"/>
    <property type="match status" value="1"/>
</dbReference>
<keyword evidence="2" id="KW-1133">Transmembrane helix</keyword>
<evidence type="ECO:0000259" key="4">
    <source>
        <dbReference type="Pfam" id="PF23188"/>
    </source>
</evidence>
<dbReference type="InterPro" id="IPR057611">
    <property type="entry name" value="PIEZO_dom"/>
</dbReference>